<evidence type="ECO:0000256" key="6">
    <source>
        <dbReference type="ARBA" id="ARBA00022695"/>
    </source>
</evidence>
<reference evidence="13" key="2">
    <citation type="submission" date="2021-04" db="EMBL/GenBank/DDBJ databases">
        <authorList>
            <person name="Gilroy R."/>
        </authorList>
    </citation>
    <scope>NUCLEOTIDE SEQUENCE</scope>
    <source>
        <strain evidence="13">687</strain>
    </source>
</reference>
<keyword evidence="4 11" id="KW-0662">Pyridine nucleotide biosynthesis</keyword>
<accession>A0A9E2KNM6</accession>
<dbReference type="HAMAP" id="MF_00244">
    <property type="entry name" value="NaMN_adenylyltr"/>
    <property type="match status" value="1"/>
</dbReference>
<dbReference type="EC" id="2.7.7.18" evidence="11"/>
<dbReference type="SUPFAM" id="SSF52374">
    <property type="entry name" value="Nucleotidylyl transferase"/>
    <property type="match status" value="1"/>
</dbReference>
<evidence type="ECO:0000256" key="1">
    <source>
        <dbReference type="ARBA" id="ARBA00002324"/>
    </source>
</evidence>
<dbReference type="Pfam" id="PF01467">
    <property type="entry name" value="CTP_transf_like"/>
    <property type="match status" value="1"/>
</dbReference>
<comment type="function">
    <text evidence="1 11">Catalyzes the reversible adenylation of nicotinate mononucleotide (NaMN) to nicotinic acid adenine dinucleotide (NaAD).</text>
</comment>
<dbReference type="GO" id="GO:0005524">
    <property type="term" value="F:ATP binding"/>
    <property type="evidence" value="ECO:0007669"/>
    <property type="project" value="UniProtKB-KW"/>
</dbReference>
<dbReference type="AlphaFoldDB" id="A0A9E2KNM6"/>
<evidence type="ECO:0000256" key="9">
    <source>
        <dbReference type="ARBA" id="ARBA00023027"/>
    </source>
</evidence>
<evidence type="ECO:0000259" key="12">
    <source>
        <dbReference type="Pfam" id="PF01467"/>
    </source>
</evidence>
<comment type="similarity">
    <text evidence="3 11">Belongs to the NadD family.</text>
</comment>
<dbReference type="EMBL" id="JAHLFG010000040">
    <property type="protein sequence ID" value="MBU3826642.1"/>
    <property type="molecule type" value="Genomic_DNA"/>
</dbReference>
<organism evidence="13 14">
    <name type="scientific">Candidatus Anaerobiospirillum merdipullorum</name>
    <dbReference type="NCBI Taxonomy" id="2838450"/>
    <lineage>
        <taxon>Bacteria</taxon>
        <taxon>Pseudomonadati</taxon>
        <taxon>Pseudomonadota</taxon>
        <taxon>Gammaproteobacteria</taxon>
        <taxon>Aeromonadales</taxon>
        <taxon>Succinivibrionaceae</taxon>
        <taxon>Anaerobiospirillum</taxon>
    </lineage>
</organism>
<comment type="pathway">
    <text evidence="2 11">Cofactor biosynthesis; NAD(+) biosynthesis; deamido-NAD(+) from nicotinate D-ribonucleotide: step 1/1.</text>
</comment>
<evidence type="ECO:0000256" key="3">
    <source>
        <dbReference type="ARBA" id="ARBA00009014"/>
    </source>
</evidence>
<proteinExistence type="inferred from homology"/>
<evidence type="ECO:0000313" key="13">
    <source>
        <dbReference type="EMBL" id="MBU3826642.1"/>
    </source>
</evidence>
<evidence type="ECO:0000256" key="8">
    <source>
        <dbReference type="ARBA" id="ARBA00022840"/>
    </source>
</evidence>
<dbReference type="InterPro" id="IPR004821">
    <property type="entry name" value="Cyt_trans-like"/>
</dbReference>
<dbReference type="NCBIfam" id="TIGR00482">
    <property type="entry name" value="nicotinate (nicotinamide) nucleotide adenylyltransferase"/>
    <property type="match status" value="1"/>
</dbReference>
<keyword evidence="9 11" id="KW-0520">NAD</keyword>
<keyword evidence="5 11" id="KW-0808">Transferase</keyword>
<feature type="domain" description="Cytidyltransferase-like" evidence="12">
    <location>
        <begin position="10"/>
        <end position="199"/>
    </location>
</feature>
<evidence type="ECO:0000256" key="5">
    <source>
        <dbReference type="ARBA" id="ARBA00022679"/>
    </source>
</evidence>
<dbReference type="Gene3D" id="3.40.50.620">
    <property type="entry name" value="HUPs"/>
    <property type="match status" value="1"/>
</dbReference>
<evidence type="ECO:0000256" key="11">
    <source>
        <dbReference type="HAMAP-Rule" id="MF_00244"/>
    </source>
</evidence>
<evidence type="ECO:0000256" key="2">
    <source>
        <dbReference type="ARBA" id="ARBA00005019"/>
    </source>
</evidence>
<protein>
    <recommendedName>
        <fullName evidence="11">Probable nicotinate-nucleotide adenylyltransferase</fullName>
        <ecNumber evidence="11">2.7.7.18</ecNumber>
    </recommendedName>
    <alternativeName>
        <fullName evidence="11">Deamido-NAD(+) diphosphorylase</fullName>
    </alternativeName>
    <alternativeName>
        <fullName evidence="11">Deamido-NAD(+) pyrophosphorylase</fullName>
    </alternativeName>
    <alternativeName>
        <fullName evidence="11">Nicotinate mononucleotide adenylyltransferase</fullName>
        <shortName evidence="11">NaMN adenylyltransferase</shortName>
    </alternativeName>
</protein>
<comment type="catalytic activity">
    <reaction evidence="10 11">
        <text>nicotinate beta-D-ribonucleotide + ATP + H(+) = deamido-NAD(+) + diphosphate</text>
        <dbReference type="Rhea" id="RHEA:22860"/>
        <dbReference type="ChEBI" id="CHEBI:15378"/>
        <dbReference type="ChEBI" id="CHEBI:30616"/>
        <dbReference type="ChEBI" id="CHEBI:33019"/>
        <dbReference type="ChEBI" id="CHEBI:57502"/>
        <dbReference type="ChEBI" id="CHEBI:58437"/>
        <dbReference type="EC" id="2.7.7.18"/>
    </reaction>
</comment>
<comment type="caution">
    <text evidence="13">The sequence shown here is derived from an EMBL/GenBank/DDBJ whole genome shotgun (WGS) entry which is preliminary data.</text>
</comment>
<keyword evidence="7 11" id="KW-0547">Nucleotide-binding</keyword>
<dbReference type="CDD" id="cd02165">
    <property type="entry name" value="NMNAT"/>
    <property type="match status" value="1"/>
</dbReference>
<dbReference type="Proteomes" id="UP000824150">
    <property type="component" value="Unassembled WGS sequence"/>
</dbReference>
<evidence type="ECO:0000256" key="4">
    <source>
        <dbReference type="ARBA" id="ARBA00022642"/>
    </source>
</evidence>
<gene>
    <name evidence="11 13" type="primary">nadD</name>
    <name evidence="13" type="ORF">IAA31_04030</name>
</gene>
<dbReference type="GO" id="GO:0004515">
    <property type="term" value="F:nicotinate-nucleotide adenylyltransferase activity"/>
    <property type="evidence" value="ECO:0007669"/>
    <property type="project" value="UniProtKB-UniRule"/>
</dbReference>
<dbReference type="NCBIfam" id="TIGR00125">
    <property type="entry name" value="cyt_tran_rel"/>
    <property type="match status" value="1"/>
</dbReference>
<sequence length="237" mass="27208">MDRPKALGFLGGAFDPIHKGHLHMAQVVRRYFNLDKIYLIPNACPPHKQGSFSSYQDRLQMSKLALQSLNCRQYQVSTLEEESTQRHYTYDTLSKLRAHYGADARLFFILGMDSLLQLHTWHRGLELTDFAHLVVLTRPGYRFDLQQINDLVLKAYLSAHLVPFDPHQQNFKQATMLPLGKIFLVPSREDDVSSTQLRAQLAALSVQASPTAPLVHNMLSEPVLNYIRTHQLYRPKN</sequence>
<name>A0A9E2KNM6_9GAMM</name>
<evidence type="ECO:0000256" key="7">
    <source>
        <dbReference type="ARBA" id="ARBA00022741"/>
    </source>
</evidence>
<dbReference type="PANTHER" id="PTHR39321">
    <property type="entry name" value="NICOTINATE-NUCLEOTIDE ADENYLYLTRANSFERASE-RELATED"/>
    <property type="match status" value="1"/>
</dbReference>
<dbReference type="InterPro" id="IPR005248">
    <property type="entry name" value="NadD/NMNAT"/>
</dbReference>
<keyword evidence="6 11" id="KW-0548">Nucleotidyltransferase</keyword>
<reference evidence="13" key="1">
    <citation type="journal article" date="2021" name="PeerJ">
        <title>Extensive microbial diversity within the chicken gut microbiome revealed by metagenomics and culture.</title>
        <authorList>
            <person name="Gilroy R."/>
            <person name="Ravi A."/>
            <person name="Getino M."/>
            <person name="Pursley I."/>
            <person name="Horton D.L."/>
            <person name="Alikhan N.F."/>
            <person name="Baker D."/>
            <person name="Gharbi K."/>
            <person name="Hall N."/>
            <person name="Watson M."/>
            <person name="Adriaenssens E.M."/>
            <person name="Foster-Nyarko E."/>
            <person name="Jarju S."/>
            <person name="Secka A."/>
            <person name="Antonio M."/>
            <person name="Oren A."/>
            <person name="Chaudhuri R.R."/>
            <person name="La Ragione R."/>
            <person name="Hildebrand F."/>
            <person name="Pallen M.J."/>
        </authorList>
    </citation>
    <scope>NUCLEOTIDE SEQUENCE</scope>
    <source>
        <strain evidence="13">687</strain>
    </source>
</reference>
<evidence type="ECO:0000256" key="10">
    <source>
        <dbReference type="ARBA" id="ARBA00048721"/>
    </source>
</evidence>
<dbReference type="PANTHER" id="PTHR39321:SF3">
    <property type="entry name" value="PHOSPHOPANTETHEINE ADENYLYLTRANSFERASE"/>
    <property type="match status" value="1"/>
</dbReference>
<keyword evidence="8 11" id="KW-0067">ATP-binding</keyword>
<evidence type="ECO:0000313" key="14">
    <source>
        <dbReference type="Proteomes" id="UP000824150"/>
    </source>
</evidence>
<dbReference type="GO" id="GO:0009435">
    <property type="term" value="P:NAD+ biosynthetic process"/>
    <property type="evidence" value="ECO:0007669"/>
    <property type="project" value="UniProtKB-UniRule"/>
</dbReference>
<dbReference type="InterPro" id="IPR014729">
    <property type="entry name" value="Rossmann-like_a/b/a_fold"/>
</dbReference>